<keyword evidence="7" id="KW-0325">Glycoprotein</keyword>
<dbReference type="Proteomes" id="UP000472263">
    <property type="component" value="Chromosome 18"/>
</dbReference>
<evidence type="ECO:0000256" key="8">
    <source>
        <dbReference type="ARBA" id="ARBA00023319"/>
    </source>
</evidence>
<reference evidence="12" key="1">
    <citation type="submission" date="2019-06" db="EMBL/GenBank/DDBJ databases">
        <authorList>
            <consortium name="Wellcome Sanger Institute Data Sharing"/>
        </authorList>
    </citation>
    <scope>NUCLEOTIDE SEQUENCE [LARGE SCALE GENOMIC DNA]</scope>
</reference>
<reference evidence="12" key="3">
    <citation type="submission" date="2025-09" db="UniProtKB">
        <authorList>
            <consortium name="Ensembl"/>
        </authorList>
    </citation>
    <scope>IDENTIFICATION</scope>
</reference>
<keyword evidence="6" id="KW-1015">Disulfide bond</keyword>
<keyword evidence="4 10" id="KW-1133">Transmembrane helix</keyword>
<feature type="transmembrane region" description="Helical" evidence="10">
    <location>
        <begin position="298"/>
        <end position="320"/>
    </location>
</feature>
<dbReference type="FunFam" id="2.60.40.10:FF:000088">
    <property type="entry name" value="Butyrophilin subfamily 1 member A1"/>
    <property type="match status" value="2"/>
</dbReference>
<dbReference type="GO" id="GO:1903037">
    <property type="term" value="P:regulation of leukocyte cell-cell adhesion"/>
    <property type="evidence" value="ECO:0007669"/>
    <property type="project" value="UniProtKB-ARBA"/>
</dbReference>
<evidence type="ECO:0000256" key="2">
    <source>
        <dbReference type="ARBA" id="ARBA00022692"/>
    </source>
</evidence>
<evidence type="ECO:0000256" key="9">
    <source>
        <dbReference type="ARBA" id="ARBA00038221"/>
    </source>
</evidence>
<dbReference type="InterPro" id="IPR007110">
    <property type="entry name" value="Ig-like_dom"/>
</dbReference>
<evidence type="ECO:0000313" key="12">
    <source>
        <dbReference type="Ensembl" id="ENSMMDP00005034410.1"/>
    </source>
</evidence>
<comment type="subcellular location">
    <subcellularLocation>
        <location evidence="1">Membrane</location>
    </subcellularLocation>
</comment>
<dbReference type="Ensembl" id="ENSMMDT00005035170.1">
    <property type="protein sequence ID" value="ENSMMDP00005034410.1"/>
    <property type="gene ID" value="ENSMMDG00005016173.1"/>
</dbReference>
<dbReference type="PROSITE" id="PS50835">
    <property type="entry name" value="IG_LIKE"/>
    <property type="match status" value="2"/>
</dbReference>
<evidence type="ECO:0000259" key="11">
    <source>
        <dbReference type="PROSITE" id="PS50835"/>
    </source>
</evidence>
<name>A0A667YUX5_9TELE</name>
<dbReference type="GO" id="GO:0050863">
    <property type="term" value="P:regulation of T cell activation"/>
    <property type="evidence" value="ECO:0007669"/>
    <property type="project" value="UniProtKB-ARBA"/>
</dbReference>
<evidence type="ECO:0000256" key="7">
    <source>
        <dbReference type="ARBA" id="ARBA00023180"/>
    </source>
</evidence>
<dbReference type="Pfam" id="PF07686">
    <property type="entry name" value="V-set"/>
    <property type="match status" value="1"/>
</dbReference>
<dbReference type="InterPro" id="IPR013783">
    <property type="entry name" value="Ig-like_fold"/>
</dbReference>
<dbReference type="AlphaFoldDB" id="A0A667YUX5"/>
<evidence type="ECO:0000256" key="3">
    <source>
        <dbReference type="ARBA" id="ARBA00022729"/>
    </source>
</evidence>
<keyword evidence="5 10" id="KW-0472">Membrane</keyword>
<keyword evidence="3" id="KW-0732">Signal</keyword>
<keyword evidence="13" id="KW-1185">Reference proteome</keyword>
<dbReference type="GO" id="GO:0005102">
    <property type="term" value="F:signaling receptor binding"/>
    <property type="evidence" value="ECO:0007669"/>
    <property type="project" value="TreeGrafter"/>
</dbReference>
<protein>
    <recommendedName>
        <fullName evidence="11">Ig-like domain-containing protein</fullName>
    </recommendedName>
</protein>
<feature type="domain" description="Ig-like" evidence="11">
    <location>
        <begin position="1"/>
        <end position="81"/>
    </location>
</feature>
<dbReference type="PANTHER" id="PTHR24100:SF151">
    <property type="entry name" value="ICOS LIGAND"/>
    <property type="match status" value="1"/>
</dbReference>
<evidence type="ECO:0000256" key="5">
    <source>
        <dbReference type="ARBA" id="ARBA00023136"/>
    </source>
</evidence>
<dbReference type="SUPFAM" id="SSF48726">
    <property type="entry name" value="Immunoglobulin"/>
    <property type="match status" value="3"/>
</dbReference>
<proteinExistence type="inferred from homology"/>
<evidence type="ECO:0000256" key="4">
    <source>
        <dbReference type="ARBA" id="ARBA00022989"/>
    </source>
</evidence>
<keyword evidence="2 10" id="KW-0812">Transmembrane</keyword>
<dbReference type="GO" id="GO:0001817">
    <property type="term" value="P:regulation of cytokine production"/>
    <property type="evidence" value="ECO:0007669"/>
    <property type="project" value="TreeGrafter"/>
</dbReference>
<dbReference type="InterPro" id="IPR050504">
    <property type="entry name" value="IgSF_BTN/MOG"/>
</dbReference>
<reference evidence="12" key="2">
    <citation type="submission" date="2025-08" db="UniProtKB">
        <authorList>
            <consortium name="Ensembl"/>
        </authorList>
    </citation>
    <scope>IDENTIFICATION</scope>
</reference>
<feature type="domain" description="Ig-like" evidence="11">
    <location>
        <begin position="197"/>
        <end position="287"/>
    </location>
</feature>
<organism evidence="12 13">
    <name type="scientific">Myripristis murdjan</name>
    <name type="common">pinecone soldierfish</name>
    <dbReference type="NCBI Taxonomy" id="586833"/>
    <lineage>
        <taxon>Eukaryota</taxon>
        <taxon>Metazoa</taxon>
        <taxon>Chordata</taxon>
        <taxon>Craniata</taxon>
        <taxon>Vertebrata</taxon>
        <taxon>Euteleostomi</taxon>
        <taxon>Actinopterygii</taxon>
        <taxon>Neopterygii</taxon>
        <taxon>Teleostei</taxon>
        <taxon>Neoteleostei</taxon>
        <taxon>Acanthomorphata</taxon>
        <taxon>Holocentriformes</taxon>
        <taxon>Holocentridae</taxon>
        <taxon>Myripristis</taxon>
    </lineage>
</organism>
<dbReference type="InterPro" id="IPR036179">
    <property type="entry name" value="Ig-like_dom_sf"/>
</dbReference>
<evidence type="ECO:0000256" key="1">
    <source>
        <dbReference type="ARBA" id="ARBA00004370"/>
    </source>
</evidence>
<sequence>MISSSGVVLECESKGWYPEPELFWLDAEGKLLSAGAPETVRGPDGLYTVSSRVTVEKSHSNSFTCRVQQSKIQQTRESQIHIPGQHQLIGPPQPIVAIVGDDVILPSHLEPATDAADMPVDWMRPDLDHSLVHQRYKGQEVVTRQNPSYVGRTSLFTDKLKHGNVSLKLSEVKLSDEGGYRCLLPSLKDPGRLAGLPMSMTHDHVHLNLSSGVVLECESKGWYPEPELFWLDAEGKLLSAGAPETVRGPDGLYTVSSRVTVEKSHSNSFTCRVQQLSINQSRDTHIHVPDDLFPPNHAIAITVRVVVPVMCISAVVFILWKKESLRNQ</sequence>
<dbReference type="Gene3D" id="2.60.40.10">
    <property type="entry name" value="Immunoglobulins"/>
    <property type="match status" value="3"/>
</dbReference>
<dbReference type="GeneTree" id="ENSGT01050000244843"/>
<dbReference type="InterPro" id="IPR053896">
    <property type="entry name" value="BTN3A2-like_Ig-C"/>
</dbReference>
<evidence type="ECO:0000313" key="13">
    <source>
        <dbReference type="Proteomes" id="UP000472263"/>
    </source>
</evidence>
<evidence type="ECO:0000256" key="6">
    <source>
        <dbReference type="ARBA" id="ARBA00023157"/>
    </source>
</evidence>
<dbReference type="GO" id="GO:0042110">
    <property type="term" value="P:T cell activation"/>
    <property type="evidence" value="ECO:0007669"/>
    <property type="project" value="UniProtKB-ARBA"/>
</dbReference>
<dbReference type="GO" id="GO:0050852">
    <property type="term" value="P:T cell receptor signaling pathway"/>
    <property type="evidence" value="ECO:0007669"/>
    <property type="project" value="TreeGrafter"/>
</dbReference>
<dbReference type="FunFam" id="2.60.40.10:FF:000142">
    <property type="entry name" value="V-set domain-containing T-cell activation inhibitor 1"/>
    <property type="match status" value="1"/>
</dbReference>
<evidence type="ECO:0000256" key="10">
    <source>
        <dbReference type="SAM" id="Phobius"/>
    </source>
</evidence>
<dbReference type="PANTHER" id="PTHR24100">
    <property type="entry name" value="BUTYROPHILIN"/>
    <property type="match status" value="1"/>
</dbReference>
<dbReference type="InterPro" id="IPR013106">
    <property type="entry name" value="Ig_V-set"/>
</dbReference>
<dbReference type="Pfam" id="PF22705">
    <property type="entry name" value="C2-set_3"/>
    <property type="match status" value="2"/>
</dbReference>
<dbReference type="GO" id="GO:0009897">
    <property type="term" value="C:external side of plasma membrane"/>
    <property type="evidence" value="ECO:0007669"/>
    <property type="project" value="TreeGrafter"/>
</dbReference>
<accession>A0A667YUX5</accession>
<keyword evidence="8" id="KW-0393">Immunoglobulin domain</keyword>
<comment type="similarity">
    <text evidence="9">Belongs to the SKINT family.</text>
</comment>